<dbReference type="RefSeq" id="WP_048463829.1">
    <property type="nucleotide sequence ID" value="NZ_LABX01000081.1"/>
</dbReference>
<gene>
    <name evidence="1" type="ORF">VP06_11145</name>
</gene>
<organism evidence="1 2">
    <name type="scientific">Methylobacterium aquaticum</name>
    <dbReference type="NCBI Taxonomy" id="270351"/>
    <lineage>
        <taxon>Bacteria</taxon>
        <taxon>Pseudomonadati</taxon>
        <taxon>Pseudomonadota</taxon>
        <taxon>Alphaproteobacteria</taxon>
        <taxon>Hyphomicrobiales</taxon>
        <taxon>Methylobacteriaceae</taxon>
        <taxon>Methylobacterium</taxon>
    </lineage>
</organism>
<accession>A0A0J6SKG4</accession>
<dbReference type="Proteomes" id="UP000035929">
    <property type="component" value="Unassembled WGS sequence"/>
</dbReference>
<dbReference type="EMBL" id="LABX01000081">
    <property type="protein sequence ID" value="KMO35760.1"/>
    <property type="molecule type" value="Genomic_DNA"/>
</dbReference>
<proteinExistence type="predicted"/>
<dbReference type="AlphaFoldDB" id="A0A0J6SKG4"/>
<evidence type="ECO:0000313" key="1">
    <source>
        <dbReference type="EMBL" id="KMO35760.1"/>
    </source>
</evidence>
<protein>
    <submittedName>
        <fullName evidence="1">Uncharacterized protein</fullName>
    </submittedName>
</protein>
<comment type="caution">
    <text evidence="1">The sequence shown here is derived from an EMBL/GenBank/DDBJ whole genome shotgun (WGS) entry which is preliminary data.</text>
</comment>
<name>A0A0J6SKG4_9HYPH</name>
<reference evidence="1 2" key="1">
    <citation type="submission" date="2015-03" db="EMBL/GenBank/DDBJ databases">
        <title>Genome sequencing of Methylobacterium aquaticum DSM16371 type strain.</title>
        <authorList>
            <person name="Chaudhry V."/>
            <person name="Patil P.B."/>
        </authorList>
    </citation>
    <scope>NUCLEOTIDE SEQUENCE [LARGE SCALE GENOMIC DNA]</scope>
    <source>
        <strain evidence="1 2">DSM 16371</strain>
    </source>
</reference>
<sequence length="71" mass="8154">MQTEIEKPDDTFEATSRKVDTDTIKSGLDTDLPWENDIIARLMNYENRVGLEQMSSPTLQVILSEKRLLGR</sequence>
<evidence type="ECO:0000313" key="2">
    <source>
        <dbReference type="Proteomes" id="UP000035929"/>
    </source>
</evidence>
<dbReference type="OrthoDB" id="7998414at2"/>
<dbReference type="PATRIC" id="fig|270351.6.peg.7150"/>